<dbReference type="InterPro" id="IPR011013">
    <property type="entry name" value="Gal_mutarotase_sf_dom"/>
</dbReference>
<dbReference type="InterPro" id="IPR013780">
    <property type="entry name" value="Glyco_hydro_b"/>
</dbReference>
<dbReference type="STRING" id="744872.Spica_0623"/>
<dbReference type="RefSeq" id="WP_013968089.1">
    <property type="nucleotide sequence ID" value="NC_015732.1"/>
</dbReference>
<dbReference type="InterPro" id="IPR048395">
    <property type="entry name" value="Glyco_hydro_31_C"/>
</dbReference>
<dbReference type="GO" id="GO:0030246">
    <property type="term" value="F:carbohydrate binding"/>
    <property type="evidence" value="ECO:0007669"/>
    <property type="project" value="InterPro"/>
</dbReference>
<keyword evidence="7" id="KW-1185">Reference proteome</keyword>
<evidence type="ECO:0000259" key="3">
    <source>
        <dbReference type="Pfam" id="PF01055"/>
    </source>
</evidence>
<feature type="domain" description="Glycoside hydrolase family 31 N-terminal" evidence="4">
    <location>
        <begin position="90"/>
        <end position="210"/>
    </location>
</feature>
<dbReference type="Pfam" id="PF01055">
    <property type="entry name" value="Glyco_hydro_31_2nd"/>
    <property type="match status" value="1"/>
</dbReference>
<dbReference type="GO" id="GO:0004553">
    <property type="term" value="F:hydrolase activity, hydrolyzing O-glycosyl compounds"/>
    <property type="evidence" value="ECO:0007669"/>
    <property type="project" value="InterPro"/>
</dbReference>
<dbReference type="SUPFAM" id="SSF74650">
    <property type="entry name" value="Galactose mutarotase-like"/>
    <property type="match status" value="1"/>
</dbReference>
<dbReference type="InterPro" id="IPR000322">
    <property type="entry name" value="Glyco_hydro_31_TIM"/>
</dbReference>
<dbReference type="SUPFAM" id="SSF51445">
    <property type="entry name" value="(Trans)glycosidases"/>
    <property type="match status" value="1"/>
</dbReference>
<dbReference type="Gene3D" id="3.20.20.80">
    <property type="entry name" value="Glycosidases"/>
    <property type="match status" value="1"/>
</dbReference>
<dbReference type="HOGENOM" id="CLU_000631_7_2_12"/>
<dbReference type="InterPro" id="IPR017853">
    <property type="entry name" value="GH"/>
</dbReference>
<dbReference type="OrthoDB" id="176168at2"/>
<keyword evidence="2 6" id="KW-0378">Hydrolase</keyword>
<dbReference type="AlphaFoldDB" id="F8F1D3"/>
<accession>F8F1D3</accession>
<sequence>MLYTIKNLDNIQVNKEKVIIFGENGRLEVTIITSCVLSVFYIFNDSIVPSQENIPYPGLLVDSNLHTSGVFWDSIVDRNYEYELRYGNTLVSINKETALLSIYEDGILVHGGEIGHSDLVIPQYPLRVQKESTSGLTRGKFNFRLEAGDAFFGLGEKTGSLNKRNRLFKLFNRDALGYDASSSDPLYKSVPFFMKINREQKVLCGLFFPNLQVDEVNFGVESIFYYNVVLRGGPYGYYVITGHHYHDLLSAYCKLTGMPFLPPLFSFGYLTSSMGYTEPDNAQERILDFFDRVEKENIPCEGMYFSSGYVKADNNERYTFVWNKKKFPDPGNFIRALRARGYRICCNVKPGILLNHPWYDSLAAIGVFIPDIEGGPLKSYYWGGTASFIDFSRKEGFDWWVKALTEYILNEGVSGVWNDNNEFEIEDEALPVQAYKKFLPVKMAQASFEAISKANPGKRPWLISRSGYAGIQRYARTWTGDNVSSYECFRLNIVMGMNLGLSGIPIYGHDIGGFVGPTPDEELLLRWCQSALFQPRFVMHSWKPDGSITEPWLFPHRLHTIRYFIQERYRFLPYIYDLAIRASETGIPMESPVALEFPDDISLSYESLDRMAGDAILVPGPPERGKRDTEIRFPVGANWFDPMTNLLYRGGSCLKFDYPIDSLRYFFRCGTVIPTSRKQEAIGKASMDEYEFLIIPPVHKDLEAFRSIISTHSEDDGESDFCIGSFWRWRMTFEITSTDNIIFIVILTHTAINNEYRKKWRFTVPEGFSIIGDDKKVFGRSVDFQFLEAPKNIRLILRGTYRTTSE</sequence>
<dbReference type="KEGG" id="scd:Spica_0623"/>
<evidence type="ECO:0000259" key="5">
    <source>
        <dbReference type="Pfam" id="PF21365"/>
    </source>
</evidence>
<protein>
    <submittedName>
        <fullName evidence="6">Glycoside hydrolase family 31</fullName>
    </submittedName>
</protein>
<dbReference type="CDD" id="cd14752">
    <property type="entry name" value="GH31_N"/>
    <property type="match status" value="1"/>
</dbReference>
<dbReference type="Gene3D" id="2.60.40.1180">
    <property type="entry name" value="Golgi alpha-mannosidase II"/>
    <property type="match status" value="1"/>
</dbReference>
<proteinExistence type="inferred from homology"/>
<name>F8F1D3_GRAC1</name>
<comment type="similarity">
    <text evidence="1 2">Belongs to the glycosyl hydrolase 31 family.</text>
</comment>
<evidence type="ECO:0000313" key="7">
    <source>
        <dbReference type="Proteomes" id="UP000000503"/>
    </source>
</evidence>
<dbReference type="eggNOG" id="COG1501">
    <property type="taxonomic scope" value="Bacteria"/>
</dbReference>
<dbReference type="PANTHER" id="PTHR22762">
    <property type="entry name" value="ALPHA-GLUCOSIDASE"/>
    <property type="match status" value="1"/>
</dbReference>
<dbReference type="CDD" id="cd06599">
    <property type="entry name" value="GH31_glycosidase_Aec37"/>
    <property type="match status" value="1"/>
</dbReference>
<feature type="domain" description="Glycoside hydrolase family 31 TIM barrel" evidence="3">
    <location>
        <begin position="259"/>
        <end position="578"/>
    </location>
</feature>
<keyword evidence="2" id="KW-0326">Glycosidase</keyword>
<dbReference type="InterPro" id="IPR025887">
    <property type="entry name" value="Glyco_hydro_31_N_dom"/>
</dbReference>
<feature type="domain" description="Glycosyl hydrolase family 31 C-terminal" evidence="5">
    <location>
        <begin position="586"/>
        <end position="673"/>
    </location>
</feature>
<reference evidence="7" key="1">
    <citation type="journal article" date="2013" name="Stand. Genomic Sci.">
        <title>Genome sequence of the thermophilic fresh-water bacterium Spirochaeta caldaria type strain (H1(T)), reclassification of Spirochaeta caldaria, Spirochaeta stenostrepta, and Spirochaeta zuelzerae in the genus Treponema as Treponema caldaria comb. nov., Treponema stenostrepta comb. nov., and Treponema zuelzerae comb. nov., and emendation of the genus Treponema.</title>
        <authorList>
            <person name="Abt B."/>
            <person name="Goker M."/>
            <person name="Scheuner C."/>
            <person name="Han C."/>
            <person name="Lu M."/>
            <person name="Misra M."/>
            <person name="Lapidus A."/>
            <person name="Nolan M."/>
            <person name="Lucas S."/>
            <person name="Hammon N."/>
            <person name="Deshpande S."/>
            <person name="Cheng J.F."/>
            <person name="Tapia R."/>
            <person name="Goodwin L.A."/>
            <person name="Pitluck S."/>
            <person name="Liolios K."/>
            <person name="Pagani I."/>
            <person name="Ivanova N."/>
            <person name="Mavromatis K."/>
            <person name="Mikhailova N."/>
            <person name="Huntemann M."/>
            <person name="Pati A."/>
            <person name="Chen A."/>
            <person name="Palaniappan K."/>
            <person name="Land M."/>
            <person name="Hauser L."/>
            <person name="Jeffries C.D."/>
            <person name="Rohde M."/>
            <person name="Spring S."/>
            <person name="Gronow S."/>
            <person name="Detter J.C."/>
            <person name="Bristow J."/>
            <person name="Eisen J.A."/>
            <person name="Markowitz V."/>
            <person name="Hugenholtz P."/>
            <person name="Kyrpides N.C."/>
            <person name="Woyke T."/>
            <person name="Klenk H.P."/>
        </authorList>
    </citation>
    <scope>NUCLEOTIDE SEQUENCE</scope>
    <source>
        <strain evidence="7">ATCC 51460 / DSM 7334 / H1</strain>
    </source>
</reference>
<dbReference type="EMBL" id="CP002868">
    <property type="protein sequence ID" value="AEJ18777.1"/>
    <property type="molecule type" value="Genomic_DNA"/>
</dbReference>
<dbReference type="Pfam" id="PF21365">
    <property type="entry name" value="Glyco_hydro_31_3rd"/>
    <property type="match status" value="1"/>
</dbReference>
<evidence type="ECO:0000256" key="2">
    <source>
        <dbReference type="RuleBase" id="RU361185"/>
    </source>
</evidence>
<evidence type="ECO:0000256" key="1">
    <source>
        <dbReference type="ARBA" id="ARBA00007806"/>
    </source>
</evidence>
<dbReference type="Gene3D" id="2.60.40.1760">
    <property type="entry name" value="glycosyl hydrolase (family 31)"/>
    <property type="match status" value="1"/>
</dbReference>
<evidence type="ECO:0000313" key="6">
    <source>
        <dbReference type="EMBL" id="AEJ18777.1"/>
    </source>
</evidence>
<organism evidence="6 7">
    <name type="scientific">Gracilinema caldarium (strain ATCC 51460 / DSM 7334 / H1)</name>
    <name type="common">Treponema caldarium</name>
    <dbReference type="NCBI Taxonomy" id="744872"/>
    <lineage>
        <taxon>Bacteria</taxon>
        <taxon>Pseudomonadati</taxon>
        <taxon>Spirochaetota</taxon>
        <taxon>Spirochaetia</taxon>
        <taxon>Spirochaetales</taxon>
        <taxon>Breznakiellaceae</taxon>
        <taxon>Gracilinema</taxon>
    </lineage>
</organism>
<dbReference type="Pfam" id="PF13802">
    <property type="entry name" value="Gal_mutarotas_2"/>
    <property type="match status" value="1"/>
</dbReference>
<evidence type="ECO:0000259" key="4">
    <source>
        <dbReference type="Pfam" id="PF13802"/>
    </source>
</evidence>
<dbReference type="PANTHER" id="PTHR22762:SF165">
    <property type="entry name" value="PUTATIVE (AFU_ORTHOLOGUE AFUA_1G06560)-RELATED"/>
    <property type="match status" value="1"/>
</dbReference>
<dbReference type="GO" id="GO:0005975">
    <property type="term" value="P:carbohydrate metabolic process"/>
    <property type="evidence" value="ECO:0007669"/>
    <property type="project" value="InterPro"/>
</dbReference>
<gene>
    <name evidence="6" type="ordered locus">Spica_0623</name>
</gene>
<dbReference type="SUPFAM" id="SSF51011">
    <property type="entry name" value="Glycosyl hydrolase domain"/>
    <property type="match status" value="1"/>
</dbReference>
<dbReference type="Proteomes" id="UP000000503">
    <property type="component" value="Chromosome"/>
</dbReference>